<evidence type="ECO:0000313" key="3">
    <source>
        <dbReference type="EMBL" id="AFK05742.1"/>
    </source>
</evidence>
<comment type="similarity">
    <text evidence="1">Belongs to the initiator RepB protein family.</text>
</comment>
<evidence type="ECO:0000313" key="4">
    <source>
        <dbReference type="Proteomes" id="UP000002875"/>
    </source>
</evidence>
<dbReference type="Pfam" id="PF01051">
    <property type="entry name" value="Rep3_N"/>
    <property type="match status" value="1"/>
</dbReference>
<accession>A0ABM5N871</accession>
<dbReference type="EMBL" id="CP002966">
    <property type="protein sequence ID" value="AFK05742.1"/>
    <property type="molecule type" value="Genomic_DNA"/>
</dbReference>
<name>A0ABM5N871_EMTOG</name>
<proteinExistence type="inferred from homology"/>
<keyword evidence="3" id="KW-0614">Plasmid</keyword>
<gene>
    <name evidence="3" type="ordered locus">Emtol_0008</name>
</gene>
<geneLocation type="plasmid" evidence="3 4">
    <name>pEMTOL05</name>
</geneLocation>
<dbReference type="InterPro" id="IPR036390">
    <property type="entry name" value="WH_DNA-bd_sf"/>
</dbReference>
<reference evidence="3 4" key="1">
    <citation type="submission" date="2011-07" db="EMBL/GenBank/DDBJ databases">
        <title>The complete genome of plasmid 5 of Emticicia oligotrophica DSM 17448.</title>
        <authorList>
            <consortium name="US DOE Joint Genome Institute (JGI-PGF)"/>
            <person name="Lucas S."/>
            <person name="Han J."/>
            <person name="Lapidus A."/>
            <person name="Bruce D."/>
            <person name="Goodwin L."/>
            <person name="Pitluck S."/>
            <person name="Peters L."/>
            <person name="Kyrpides N."/>
            <person name="Mavromatis K."/>
            <person name="Ivanova N."/>
            <person name="Ovchinnikova G."/>
            <person name="Teshima H."/>
            <person name="Detter J.C."/>
            <person name="Tapia R."/>
            <person name="Han C."/>
            <person name="Land M."/>
            <person name="Hauser L."/>
            <person name="Markowitz V."/>
            <person name="Cheng J.-F."/>
            <person name="Hugenholtz P."/>
            <person name="Woyke T."/>
            <person name="Wu D."/>
            <person name="Tindall B."/>
            <person name="Pomrenke H."/>
            <person name="Brambilla E."/>
            <person name="Klenk H.-P."/>
            <person name="Eisen J.A."/>
        </authorList>
    </citation>
    <scope>NUCLEOTIDE SEQUENCE [LARGE SCALE GENOMIC DNA]</scope>
    <source>
        <strain evidence="4">DSM 17448 / GPTSA100-15</strain>
        <plasmid evidence="3 4">pEMTOL05</plasmid>
    </source>
</reference>
<dbReference type="InterPro" id="IPR036388">
    <property type="entry name" value="WH-like_DNA-bd_sf"/>
</dbReference>
<evidence type="ECO:0000259" key="2">
    <source>
        <dbReference type="Pfam" id="PF01051"/>
    </source>
</evidence>
<dbReference type="InterPro" id="IPR000525">
    <property type="entry name" value="Initiator_Rep_WH1"/>
</dbReference>
<evidence type="ECO:0000256" key="1">
    <source>
        <dbReference type="ARBA" id="ARBA00038283"/>
    </source>
</evidence>
<sequence length="503" mass="59048">MPQLSVRKKQDYQERYTIRIQGGKAGLVEATTKMDISEFRLFATVLTMILPDDEDFTEYEIRIPDIIKLFDLNRNGKYYEAFKDAALRLMDRKFVVYEQKEDGKEYKTTIPLSIQTSEPVLVGEQNRIRLQFHPKLKPYLLDLQREYLTVDIRNITEIQSHYSVKLYFVLKHQQRLGNKKVRYDVSRLRQILAIEEHEYPLYGSLKQKVFQKGIEDINKYTDLEITKIEEHKHVRSVVAITFHLNPKERQLEVKSQKPQRQVLKSSGGKVVVTNNIEPQRLAEDTTVEVLPQKNELFEEIYLLVKPYKISKKTVYAWINEFPKEQVLLGVNYVIEKLRVGEKIQNIGGYMNQMVNTPSLYENYKESQQKKEERSLKLQTETNLKIQSAAIEKEKAQFNESYFKAQNEFYKKLINENVINSIIKYLMEENAKEKPSLVVAMSYEQLMKVSGGKIDKNTFEKAMDEAGFTFTTFVSEWIETNFPQEVSQFKEPFKVEAAFLGIDI</sequence>
<protein>
    <submittedName>
        <fullName evidence="3">Initiator RepB protein</fullName>
    </submittedName>
</protein>
<dbReference type="RefSeq" id="WP_015026408.1">
    <property type="nucleotide sequence ID" value="NC_018745.1"/>
</dbReference>
<organism evidence="3 4">
    <name type="scientific">Emticicia oligotrophica (strain DSM 17448 / CIP 109782 / MTCC 6937 / GPTSA100-15)</name>
    <dbReference type="NCBI Taxonomy" id="929562"/>
    <lineage>
        <taxon>Bacteria</taxon>
        <taxon>Pseudomonadati</taxon>
        <taxon>Bacteroidota</taxon>
        <taxon>Cytophagia</taxon>
        <taxon>Cytophagales</taxon>
        <taxon>Leadbetterellaceae</taxon>
        <taxon>Emticicia</taxon>
    </lineage>
</organism>
<dbReference type="Gene3D" id="1.10.10.10">
    <property type="entry name" value="Winged helix-like DNA-binding domain superfamily/Winged helix DNA-binding domain"/>
    <property type="match status" value="2"/>
</dbReference>
<keyword evidence="4" id="KW-1185">Reference proteome</keyword>
<dbReference type="Pfam" id="PF21205">
    <property type="entry name" value="Rep3_C"/>
    <property type="match status" value="1"/>
</dbReference>
<dbReference type="Proteomes" id="UP000002875">
    <property type="component" value="Plasmid pEMTOL05"/>
</dbReference>
<dbReference type="SUPFAM" id="SSF46785">
    <property type="entry name" value="Winged helix' DNA-binding domain"/>
    <property type="match status" value="2"/>
</dbReference>
<feature type="domain" description="Initiator Rep protein WH1" evidence="2">
    <location>
        <begin position="27"/>
        <end position="170"/>
    </location>
</feature>